<dbReference type="EMBL" id="CM010725">
    <property type="protein sequence ID" value="RZC82344.1"/>
    <property type="molecule type" value="Genomic_DNA"/>
</dbReference>
<keyword evidence="2" id="KW-1185">Reference proteome</keyword>
<reference evidence="1 2" key="1">
    <citation type="journal article" date="2018" name="Science">
        <title>The opium poppy genome and morphinan production.</title>
        <authorList>
            <person name="Guo L."/>
            <person name="Winzer T."/>
            <person name="Yang X."/>
            <person name="Li Y."/>
            <person name="Ning Z."/>
            <person name="He Z."/>
            <person name="Teodor R."/>
            <person name="Lu Y."/>
            <person name="Bowser T.A."/>
            <person name="Graham I.A."/>
            <person name="Ye K."/>
        </authorList>
    </citation>
    <scope>NUCLEOTIDE SEQUENCE [LARGE SCALE GENOMIC DNA]</scope>
    <source>
        <strain evidence="2">cv. HN1</strain>
        <tissue evidence="1">Leaves</tissue>
    </source>
</reference>
<proteinExistence type="predicted"/>
<name>A0A4Y7L9Y7_PAPSO</name>
<gene>
    <name evidence="1" type="ORF">C5167_045130</name>
</gene>
<accession>A0A4Y7L9Y7</accession>
<dbReference type="AlphaFoldDB" id="A0A4Y7L9Y7"/>
<organism evidence="1 2">
    <name type="scientific">Papaver somniferum</name>
    <name type="common">Opium poppy</name>
    <dbReference type="NCBI Taxonomy" id="3469"/>
    <lineage>
        <taxon>Eukaryota</taxon>
        <taxon>Viridiplantae</taxon>
        <taxon>Streptophyta</taxon>
        <taxon>Embryophyta</taxon>
        <taxon>Tracheophyta</taxon>
        <taxon>Spermatophyta</taxon>
        <taxon>Magnoliopsida</taxon>
        <taxon>Ranunculales</taxon>
        <taxon>Papaveraceae</taxon>
        <taxon>Papaveroideae</taxon>
        <taxon>Papaver</taxon>
    </lineage>
</organism>
<evidence type="ECO:0000313" key="2">
    <source>
        <dbReference type="Proteomes" id="UP000316621"/>
    </source>
</evidence>
<dbReference type="Gramene" id="RZC82344">
    <property type="protein sequence ID" value="RZC82344"/>
    <property type="gene ID" value="C5167_045130"/>
</dbReference>
<dbReference type="Proteomes" id="UP000316621">
    <property type="component" value="Chromosome 11"/>
</dbReference>
<evidence type="ECO:0000313" key="1">
    <source>
        <dbReference type="EMBL" id="RZC82344.1"/>
    </source>
</evidence>
<sequence length="130" mass="14845">MQLMLTAINSRSAECLAVKRKKCRMRIWKKDANSPSYPPFLLFFLLFKQSPSPNIHYIKNLSSQQHEFPLVITLSCFDSAGGFQTTTFPESLYSAVPVHLHQLLPGLVVLKMIFSIAQNSLNLMERMILE</sequence>
<protein>
    <submittedName>
        <fullName evidence="1">Uncharacterized protein</fullName>
    </submittedName>
</protein>